<name>A0ABS8QII2_9BACI</name>
<comment type="caution">
    <text evidence="1">The sequence shown here is derived from an EMBL/GenBank/DDBJ whole genome shotgun (WGS) entry which is preliminary data.</text>
</comment>
<evidence type="ECO:0000313" key="2">
    <source>
        <dbReference type="Proteomes" id="UP001162836"/>
    </source>
</evidence>
<accession>A0ABS8QII2</accession>
<reference evidence="1 2" key="1">
    <citation type="journal article" date="2023" name="Antonie Van Leeuwenhoek">
        <title>Unveiling the genomic potential of a novel thermostable glycoside hydrolases producing Neobacillus sedimentimangrovi UE25.</title>
        <authorList>
            <person name="Ejaz U."/>
            <person name="Saleem F."/>
            <person name="Rashid R."/>
            <person name="Hasan K.A."/>
            <person name="Syed M.N."/>
            <person name="Sohail M."/>
        </authorList>
    </citation>
    <scope>NUCLEOTIDE SEQUENCE [LARGE SCALE GENOMIC DNA]</scope>
    <source>
        <strain evidence="1 2">UE25</strain>
    </source>
</reference>
<dbReference type="EMBL" id="JAJODE010000022">
    <property type="protein sequence ID" value="MCD4839064.1"/>
    <property type="molecule type" value="Genomic_DNA"/>
</dbReference>
<dbReference type="RefSeq" id="WP_231314831.1">
    <property type="nucleotide sequence ID" value="NZ_JAJODE010000022.1"/>
</dbReference>
<gene>
    <name evidence="1" type="ORF">LRS37_09290</name>
</gene>
<evidence type="ECO:0000313" key="1">
    <source>
        <dbReference type="EMBL" id="MCD4839064.1"/>
    </source>
</evidence>
<dbReference type="Proteomes" id="UP001162836">
    <property type="component" value="Unassembled WGS sequence"/>
</dbReference>
<evidence type="ECO:0008006" key="3">
    <source>
        <dbReference type="Google" id="ProtNLM"/>
    </source>
</evidence>
<sequence>MEFQEEEKHPVNDVDPFTKLMFGSGRVPIKVDKYHSNESFDREEHFEESFLGKRRIHKAPFMHHQPNQIQQLLHQIDLELLIGTIDTAMQTYKQYQPLIKEVSPFLKKFLKKG</sequence>
<proteinExistence type="predicted"/>
<organism evidence="1 2">
    <name type="scientific">Neobacillus sedimentimangrovi</name>
    <dbReference type="NCBI Taxonomy" id="2699460"/>
    <lineage>
        <taxon>Bacteria</taxon>
        <taxon>Bacillati</taxon>
        <taxon>Bacillota</taxon>
        <taxon>Bacilli</taxon>
        <taxon>Bacillales</taxon>
        <taxon>Bacillaceae</taxon>
        <taxon>Neobacillus</taxon>
    </lineage>
</organism>
<keyword evidence="2" id="KW-1185">Reference proteome</keyword>
<protein>
    <recommendedName>
        <fullName evidence="3">Spore coat protein</fullName>
    </recommendedName>
</protein>